<dbReference type="InterPro" id="IPR018490">
    <property type="entry name" value="cNMP-bd_dom_sf"/>
</dbReference>
<organism evidence="2 3">
    <name type="scientific">Sphingobacterium detergens</name>
    <dbReference type="NCBI Taxonomy" id="1145106"/>
    <lineage>
        <taxon>Bacteria</taxon>
        <taxon>Pseudomonadati</taxon>
        <taxon>Bacteroidota</taxon>
        <taxon>Sphingobacteriia</taxon>
        <taxon>Sphingobacteriales</taxon>
        <taxon>Sphingobacteriaceae</taxon>
        <taxon>Sphingobacterium</taxon>
    </lineage>
</organism>
<dbReference type="PANTHER" id="PTHR24567">
    <property type="entry name" value="CRP FAMILY TRANSCRIPTIONAL REGULATORY PROTEIN"/>
    <property type="match status" value="1"/>
</dbReference>
<accession>A0A420BKY9</accession>
<protein>
    <submittedName>
        <fullName evidence="2">CRP-like cAMP-binding protein</fullName>
    </submittedName>
</protein>
<dbReference type="AlphaFoldDB" id="A0A420BKY9"/>
<dbReference type="RefSeq" id="WP_120259020.1">
    <property type="nucleotide sequence ID" value="NZ_RAPY01000001.1"/>
</dbReference>
<gene>
    <name evidence="2" type="ORF">DFQ12_2349</name>
</gene>
<dbReference type="InterPro" id="IPR050397">
    <property type="entry name" value="Env_Response_Regulators"/>
</dbReference>
<dbReference type="OrthoDB" id="5457083at2"/>
<comment type="caution">
    <text evidence="2">The sequence shown here is derived from an EMBL/GenBank/DDBJ whole genome shotgun (WGS) entry which is preliminary data.</text>
</comment>
<dbReference type="GO" id="GO:0003700">
    <property type="term" value="F:DNA-binding transcription factor activity"/>
    <property type="evidence" value="ECO:0007669"/>
    <property type="project" value="TreeGrafter"/>
</dbReference>
<sequence>MLRTNQSFLDRTITLYAQQQRQEDIVVRKYTKGQNLYDQGTASTKVMVISEGIAKCYFTEANDKEYIVEFLSVGEIVGEIESIRHIPSLCSIQAMTDVTVYAFSKTYFRELLERDITWSNMLLDVMAQRIVHTSSRASYQQLYSLEHSLHRLLEIQSQQDIAIKKEDMAAYLGISVRSLNRELKKFLE</sequence>
<dbReference type="InterPro" id="IPR000595">
    <property type="entry name" value="cNMP-bd_dom"/>
</dbReference>
<dbReference type="Proteomes" id="UP000286246">
    <property type="component" value="Unassembled WGS sequence"/>
</dbReference>
<dbReference type="SUPFAM" id="SSF51206">
    <property type="entry name" value="cAMP-binding domain-like"/>
    <property type="match status" value="1"/>
</dbReference>
<evidence type="ECO:0000313" key="3">
    <source>
        <dbReference type="Proteomes" id="UP000286246"/>
    </source>
</evidence>
<keyword evidence="3" id="KW-1185">Reference proteome</keyword>
<dbReference type="InterPro" id="IPR014710">
    <property type="entry name" value="RmlC-like_jellyroll"/>
</dbReference>
<evidence type="ECO:0000259" key="1">
    <source>
        <dbReference type="PROSITE" id="PS50042"/>
    </source>
</evidence>
<dbReference type="SMART" id="SM00100">
    <property type="entry name" value="cNMP"/>
    <property type="match status" value="1"/>
</dbReference>
<dbReference type="CDD" id="cd00038">
    <property type="entry name" value="CAP_ED"/>
    <property type="match status" value="1"/>
</dbReference>
<evidence type="ECO:0000313" key="2">
    <source>
        <dbReference type="EMBL" id="RKE57461.1"/>
    </source>
</evidence>
<dbReference type="Pfam" id="PF00027">
    <property type="entry name" value="cNMP_binding"/>
    <property type="match status" value="1"/>
</dbReference>
<dbReference type="Gene3D" id="2.60.120.10">
    <property type="entry name" value="Jelly Rolls"/>
    <property type="match status" value="1"/>
</dbReference>
<dbReference type="PANTHER" id="PTHR24567:SF74">
    <property type="entry name" value="HTH-TYPE TRANSCRIPTIONAL REGULATOR ARCR"/>
    <property type="match status" value="1"/>
</dbReference>
<feature type="domain" description="Cyclic nucleotide-binding" evidence="1">
    <location>
        <begin position="28"/>
        <end position="112"/>
    </location>
</feature>
<proteinExistence type="predicted"/>
<dbReference type="GO" id="GO:0005829">
    <property type="term" value="C:cytosol"/>
    <property type="evidence" value="ECO:0007669"/>
    <property type="project" value="TreeGrafter"/>
</dbReference>
<dbReference type="EMBL" id="RAPY01000001">
    <property type="protein sequence ID" value="RKE57461.1"/>
    <property type="molecule type" value="Genomic_DNA"/>
</dbReference>
<dbReference type="PROSITE" id="PS50042">
    <property type="entry name" value="CNMP_BINDING_3"/>
    <property type="match status" value="1"/>
</dbReference>
<reference evidence="2 3" key="1">
    <citation type="submission" date="2018-09" db="EMBL/GenBank/DDBJ databases">
        <title>Genomic Encyclopedia of Type Strains, Phase III (KMG-III): the genomes of soil and plant-associated and newly described type strains.</title>
        <authorList>
            <person name="Whitman W."/>
        </authorList>
    </citation>
    <scope>NUCLEOTIDE SEQUENCE [LARGE SCALE GENOMIC DNA]</scope>
    <source>
        <strain evidence="2 3">CECT 7938</strain>
    </source>
</reference>
<name>A0A420BKY9_SPHD1</name>